<proteinExistence type="predicted"/>
<dbReference type="PANTHER" id="PTHR37012:SF7">
    <property type="entry name" value="B-ZIP TRANSCRIPTION FACTOR (EUROFUNG)-RELATED"/>
    <property type="match status" value="1"/>
</dbReference>
<dbReference type="GO" id="GO:0003700">
    <property type="term" value="F:DNA-binding transcription factor activity"/>
    <property type="evidence" value="ECO:0007669"/>
    <property type="project" value="InterPro"/>
</dbReference>
<dbReference type="Proteomes" id="UP000247810">
    <property type="component" value="Unassembled WGS sequence"/>
</dbReference>
<dbReference type="InterPro" id="IPR021833">
    <property type="entry name" value="DUF3425"/>
</dbReference>
<evidence type="ECO:0008006" key="4">
    <source>
        <dbReference type="Google" id="ProtNLM"/>
    </source>
</evidence>
<feature type="region of interest" description="Disordered" evidence="1">
    <location>
        <begin position="332"/>
        <end position="402"/>
    </location>
</feature>
<feature type="region of interest" description="Disordered" evidence="1">
    <location>
        <begin position="1"/>
        <end position="26"/>
    </location>
</feature>
<keyword evidence="3" id="KW-1185">Reference proteome</keyword>
<dbReference type="InterPro" id="IPR046347">
    <property type="entry name" value="bZIP_sf"/>
</dbReference>
<dbReference type="SUPFAM" id="SSF57959">
    <property type="entry name" value="Leucine zipper domain"/>
    <property type="match status" value="1"/>
</dbReference>
<evidence type="ECO:0000313" key="3">
    <source>
        <dbReference type="Proteomes" id="UP000247810"/>
    </source>
</evidence>
<dbReference type="PANTHER" id="PTHR37012">
    <property type="entry name" value="B-ZIP TRANSCRIPTION FACTOR (EUROFUNG)-RELATED"/>
    <property type="match status" value="1"/>
</dbReference>
<dbReference type="Gene3D" id="1.20.5.170">
    <property type="match status" value="1"/>
</dbReference>
<reference evidence="2 3" key="1">
    <citation type="submission" date="2018-02" db="EMBL/GenBank/DDBJ databases">
        <title>The genomes of Aspergillus section Nigri reveals drivers in fungal speciation.</title>
        <authorList>
            <consortium name="DOE Joint Genome Institute"/>
            <person name="Vesth T.C."/>
            <person name="Nybo J."/>
            <person name="Theobald S."/>
            <person name="Brandl J."/>
            <person name="Frisvad J.C."/>
            <person name="Nielsen K.F."/>
            <person name="Lyhne E.K."/>
            <person name="Kogle M.E."/>
            <person name="Kuo A."/>
            <person name="Riley R."/>
            <person name="Clum A."/>
            <person name="Nolan M."/>
            <person name="Lipzen A."/>
            <person name="Salamov A."/>
            <person name="Henrissat B."/>
            <person name="Wiebenga A."/>
            <person name="De vries R.P."/>
            <person name="Grigoriev I.V."/>
            <person name="Mortensen U.H."/>
            <person name="Andersen M.R."/>
            <person name="Baker S.E."/>
        </authorList>
    </citation>
    <scope>NUCLEOTIDE SEQUENCE [LARGE SCALE GENOMIC DNA]</scope>
    <source>
        <strain evidence="2 3">CBS 707.79</strain>
    </source>
</reference>
<evidence type="ECO:0000313" key="2">
    <source>
        <dbReference type="EMBL" id="PYH93141.1"/>
    </source>
</evidence>
<dbReference type="AlphaFoldDB" id="A0A319D7B2"/>
<protein>
    <recommendedName>
        <fullName evidence="4">BZIP domain-containing protein</fullName>
    </recommendedName>
</protein>
<organism evidence="2 3">
    <name type="scientific">Aspergillus ellipticus CBS 707.79</name>
    <dbReference type="NCBI Taxonomy" id="1448320"/>
    <lineage>
        <taxon>Eukaryota</taxon>
        <taxon>Fungi</taxon>
        <taxon>Dikarya</taxon>
        <taxon>Ascomycota</taxon>
        <taxon>Pezizomycotina</taxon>
        <taxon>Eurotiomycetes</taxon>
        <taxon>Eurotiomycetidae</taxon>
        <taxon>Eurotiales</taxon>
        <taxon>Aspergillaceae</taxon>
        <taxon>Aspergillus</taxon>
        <taxon>Aspergillus subgen. Circumdati</taxon>
    </lineage>
</organism>
<sequence length="463" mass="52083">MSQSISKREKKRTQDRNAQRASRQRTKDRLALLELQVSQLQGNADKVLSDEVQQMRKERSEIRTLTDHLLTIAGAMKTTLDANDDAPMRPTSLAGENTPNSGLVSNIFRDYETLKGVGPTPVLPLSDTNIILNGILNGWDDHVNDDEEPIQRLMAHLHRRFMLERPLARLIDQLGLLYLAQLAFLFLLAQHEGNQYHLAQIPGWLCPLPAQMKTPHNISIDMLPWPQLRMHLLSTQMEAAVTINTEPCESFAVHALRSLYFFPQINFEDAYTIGLDRRLAVSSQFQHYFAPDSVSCPFAVDSKFLSEYPDLRGLIPEFNDFQLSSLSPFSQPSLNLEDRIGPEPTSTRTRPFPSHNKERSPTQSDDASSRPHHPGHPDVATALQDTQPPEDTNSRGHDSPPVHIMAEDVFSNELSEYWNDSLDLLTGRNSAQAWLLSSMNHVNGHDTLGVEAGAVETYASEEQ</sequence>
<dbReference type="EMBL" id="KZ825899">
    <property type="protein sequence ID" value="PYH93141.1"/>
    <property type="molecule type" value="Genomic_DNA"/>
</dbReference>
<accession>A0A319D7B2</accession>
<dbReference type="Pfam" id="PF11905">
    <property type="entry name" value="DUF3425"/>
    <property type="match status" value="1"/>
</dbReference>
<gene>
    <name evidence="2" type="ORF">BO71DRAFT_450955</name>
</gene>
<dbReference type="VEuPathDB" id="FungiDB:BO71DRAFT_450955"/>
<evidence type="ECO:0000256" key="1">
    <source>
        <dbReference type="SAM" id="MobiDB-lite"/>
    </source>
</evidence>
<name>A0A319D7B2_9EURO</name>
<dbReference type="OrthoDB" id="4161589at2759"/>
<dbReference type="CDD" id="cd14688">
    <property type="entry name" value="bZIP_YAP"/>
    <property type="match status" value="1"/>
</dbReference>